<proteinExistence type="predicted"/>
<keyword evidence="3" id="KW-1185">Reference proteome</keyword>
<gene>
    <name evidence="2" type="ORF">ACFSQ6_10655</name>
</gene>
<keyword evidence="1" id="KW-1133">Transmembrane helix</keyword>
<evidence type="ECO:0000313" key="3">
    <source>
        <dbReference type="Proteomes" id="UP001597418"/>
    </source>
</evidence>
<protein>
    <submittedName>
        <fullName evidence="2">Uncharacterized protein</fullName>
    </submittedName>
</protein>
<keyword evidence="1" id="KW-0812">Transmembrane</keyword>
<comment type="caution">
    <text evidence="2">The sequence shown here is derived from an EMBL/GenBank/DDBJ whole genome shotgun (WGS) entry which is preliminary data.</text>
</comment>
<name>A0ABW5UD48_9SPHI</name>
<evidence type="ECO:0000313" key="2">
    <source>
        <dbReference type="EMBL" id="MFD2743854.1"/>
    </source>
</evidence>
<dbReference type="RefSeq" id="WP_156472542.1">
    <property type="nucleotide sequence ID" value="NZ_JBHUMB010000013.1"/>
</dbReference>
<reference evidence="3" key="1">
    <citation type="journal article" date="2019" name="Int. J. Syst. Evol. Microbiol.">
        <title>The Global Catalogue of Microorganisms (GCM) 10K type strain sequencing project: providing services to taxonomists for standard genome sequencing and annotation.</title>
        <authorList>
            <consortium name="The Broad Institute Genomics Platform"/>
            <consortium name="The Broad Institute Genome Sequencing Center for Infectious Disease"/>
            <person name="Wu L."/>
            <person name="Ma J."/>
        </authorList>
    </citation>
    <scope>NUCLEOTIDE SEQUENCE [LARGE SCALE GENOMIC DNA]</scope>
    <source>
        <strain evidence="3">KCTC 42247</strain>
    </source>
</reference>
<dbReference type="Proteomes" id="UP001597418">
    <property type="component" value="Unassembled WGS sequence"/>
</dbReference>
<evidence type="ECO:0000256" key="1">
    <source>
        <dbReference type="SAM" id="Phobius"/>
    </source>
</evidence>
<accession>A0ABW5UD48</accession>
<sequence length="308" mass="34613">MSKYLRLRERYHYFRYIRNYTIFLIMLKNVINLRWTILLFFPLFFSCTTHYLATMQGVDMEKKNTDSTFYSGTDTLGISYAFNNADGSVRVRFENHGGQSMIVDLTKSAIVINGKSHGFIDGKSFVHGRIGGQATTLDWSNDGTFQETTIRGGYNGSIYKDEDILFIPAKSYTVGSYSGLHEDILQLFKQNFVGTRGQVLLDYDYVHALTAEYDKAHSPLQIRSHVSYALLNVENKPSNYRISKQSFYATNLMRIRGIGSKRIRKMLDTRADITGFSVGNKSGVLLGTIAVVGTVGAVSALVDSGETQ</sequence>
<organism evidence="2 3">
    <name type="scientific">Sphingobacterium populi</name>
    <dbReference type="NCBI Taxonomy" id="1812824"/>
    <lineage>
        <taxon>Bacteria</taxon>
        <taxon>Pseudomonadati</taxon>
        <taxon>Bacteroidota</taxon>
        <taxon>Sphingobacteriia</taxon>
        <taxon>Sphingobacteriales</taxon>
        <taxon>Sphingobacteriaceae</taxon>
        <taxon>Sphingobacterium</taxon>
    </lineage>
</organism>
<feature type="transmembrane region" description="Helical" evidence="1">
    <location>
        <begin position="20"/>
        <end position="45"/>
    </location>
</feature>
<keyword evidence="1" id="KW-0472">Membrane</keyword>
<dbReference type="EMBL" id="JBHUMB010000013">
    <property type="protein sequence ID" value="MFD2743854.1"/>
    <property type="molecule type" value="Genomic_DNA"/>
</dbReference>